<organism evidence="1 2">
    <name type="scientific">Coemansia helicoidea</name>
    <dbReference type="NCBI Taxonomy" id="1286919"/>
    <lineage>
        <taxon>Eukaryota</taxon>
        <taxon>Fungi</taxon>
        <taxon>Fungi incertae sedis</taxon>
        <taxon>Zoopagomycota</taxon>
        <taxon>Kickxellomycotina</taxon>
        <taxon>Kickxellomycetes</taxon>
        <taxon>Kickxellales</taxon>
        <taxon>Kickxellaceae</taxon>
        <taxon>Coemansia</taxon>
    </lineage>
</organism>
<evidence type="ECO:0000313" key="1">
    <source>
        <dbReference type="EMBL" id="KAJ2793211.1"/>
    </source>
</evidence>
<name>A0ACC1KQH0_9FUNG</name>
<keyword evidence="2" id="KW-1185">Reference proteome</keyword>
<keyword evidence="1" id="KW-0808">Transferase</keyword>
<evidence type="ECO:0000313" key="2">
    <source>
        <dbReference type="Proteomes" id="UP001140087"/>
    </source>
</evidence>
<sequence length="277" mass="30069">MLALLGRRGAGLARAGRAPQHSAFALVRAIATGASHGLNVLFVGSDDFSADVLGRLEQYSRNKTTAIGVLEVLCQKPFVRFGDNAKVTRVPTHQIAANRGLQPHLYDTQNGFWWTVPQPKGEEAGRFDIGVVCTGAPTLPQAFVDGFPMGVVMVHPSLLPKYRGDNPIQSAILAGESETGVSVVEYSATHEFGGRLLAQVPHELDPGMMYADVKSGLAHLGGELLAKVLHNLDFVRSQAVEQDESKAVYTRPMEDCRSRKIVWESMSATDIFNIFRA</sequence>
<dbReference type="Proteomes" id="UP001140087">
    <property type="component" value="Unassembled WGS sequence"/>
</dbReference>
<feature type="non-terminal residue" evidence="1">
    <location>
        <position position="277"/>
    </location>
</feature>
<dbReference type="EMBL" id="JANBUN010002961">
    <property type="protein sequence ID" value="KAJ2793211.1"/>
    <property type="molecule type" value="Genomic_DNA"/>
</dbReference>
<comment type="caution">
    <text evidence="1">The sequence shown here is derived from an EMBL/GenBank/DDBJ whole genome shotgun (WGS) entry which is preliminary data.</text>
</comment>
<proteinExistence type="predicted"/>
<protein>
    <submittedName>
        <fullName evidence="1">Methionyl-tRNA formyltransferase</fullName>
        <ecNumber evidence="1">2.1.2.9</ecNumber>
    </submittedName>
</protein>
<dbReference type="EC" id="2.1.2.9" evidence="1"/>
<accession>A0ACC1KQH0</accession>
<reference evidence="1" key="1">
    <citation type="submission" date="2022-07" db="EMBL/GenBank/DDBJ databases">
        <title>Phylogenomic reconstructions and comparative analyses of Kickxellomycotina fungi.</title>
        <authorList>
            <person name="Reynolds N.K."/>
            <person name="Stajich J.E."/>
            <person name="Barry K."/>
            <person name="Grigoriev I.V."/>
            <person name="Crous P."/>
            <person name="Smith M.E."/>
        </authorList>
    </citation>
    <scope>NUCLEOTIDE SEQUENCE</scope>
    <source>
        <strain evidence="1">BCRC 34780</strain>
    </source>
</reference>
<gene>
    <name evidence="1" type="primary">FMT1_2</name>
    <name evidence="1" type="ORF">H4R21_005983</name>
</gene>